<feature type="region of interest" description="Disordered" evidence="1">
    <location>
        <begin position="53"/>
        <end position="74"/>
    </location>
</feature>
<accession>A0A835PCP3</accession>
<evidence type="ECO:0000256" key="1">
    <source>
        <dbReference type="SAM" id="MobiDB-lite"/>
    </source>
</evidence>
<sequence length="148" mass="16321">MRSFHKVRYPRHRPLLGPLASQEHRDVTEEVVEAGEGGVAPWEVEVGGSLNKPEGGLCSKVDERGGGKQFGEEGSTVEVDRLKVDEGGKPWRKGVWPPADRWIGGGYNVLWMKEEEAATAPARRVTARRGHGPYCLLLSSSWSRRGGF</sequence>
<organism evidence="2 3">
    <name type="scientific">Vanilla planifolia</name>
    <name type="common">Vanilla</name>
    <dbReference type="NCBI Taxonomy" id="51239"/>
    <lineage>
        <taxon>Eukaryota</taxon>
        <taxon>Viridiplantae</taxon>
        <taxon>Streptophyta</taxon>
        <taxon>Embryophyta</taxon>
        <taxon>Tracheophyta</taxon>
        <taxon>Spermatophyta</taxon>
        <taxon>Magnoliopsida</taxon>
        <taxon>Liliopsida</taxon>
        <taxon>Asparagales</taxon>
        <taxon>Orchidaceae</taxon>
        <taxon>Vanilloideae</taxon>
        <taxon>Vanilleae</taxon>
        <taxon>Vanilla</taxon>
    </lineage>
</organism>
<reference evidence="2 3" key="1">
    <citation type="journal article" date="2020" name="Nat. Food">
        <title>A phased Vanilla planifolia genome enables genetic improvement of flavour and production.</title>
        <authorList>
            <person name="Hasing T."/>
            <person name="Tang H."/>
            <person name="Brym M."/>
            <person name="Khazi F."/>
            <person name="Huang T."/>
            <person name="Chambers A.H."/>
        </authorList>
    </citation>
    <scope>NUCLEOTIDE SEQUENCE [LARGE SCALE GENOMIC DNA]</scope>
    <source>
        <tissue evidence="2">Leaf</tissue>
    </source>
</reference>
<comment type="caution">
    <text evidence="2">The sequence shown here is derived from an EMBL/GenBank/DDBJ whole genome shotgun (WGS) entry which is preliminary data.</text>
</comment>
<name>A0A835PCP3_VANPL</name>
<evidence type="ECO:0000313" key="3">
    <source>
        <dbReference type="Proteomes" id="UP000639772"/>
    </source>
</evidence>
<dbReference type="EMBL" id="JADCNM010000360">
    <property type="protein sequence ID" value="KAG0448062.1"/>
    <property type="molecule type" value="Genomic_DNA"/>
</dbReference>
<dbReference type="AlphaFoldDB" id="A0A835PCP3"/>
<gene>
    <name evidence="2" type="ORF">HPP92_028015</name>
</gene>
<proteinExistence type="predicted"/>
<dbReference type="Proteomes" id="UP000639772">
    <property type="component" value="Unassembled WGS sequence"/>
</dbReference>
<evidence type="ECO:0000313" key="2">
    <source>
        <dbReference type="EMBL" id="KAG0448062.1"/>
    </source>
</evidence>
<protein>
    <submittedName>
        <fullName evidence="2">Uncharacterized protein</fullName>
    </submittedName>
</protein>